<name>A0A0D1LMR2_9LACO</name>
<evidence type="ECO:0008006" key="3">
    <source>
        <dbReference type="Google" id="ProtNLM"/>
    </source>
</evidence>
<organism evidence="1 2">
    <name type="scientific">Weissella cibaria</name>
    <dbReference type="NCBI Taxonomy" id="137591"/>
    <lineage>
        <taxon>Bacteria</taxon>
        <taxon>Bacillati</taxon>
        <taxon>Bacillota</taxon>
        <taxon>Bacilli</taxon>
        <taxon>Lactobacillales</taxon>
        <taxon>Lactobacillaceae</taxon>
        <taxon>Weissella</taxon>
    </lineage>
</organism>
<protein>
    <recommendedName>
        <fullName evidence="3">DUF2922 domain-containing protein</fullName>
    </recommendedName>
</protein>
<evidence type="ECO:0000313" key="2">
    <source>
        <dbReference type="Proteomes" id="UP000032289"/>
    </source>
</evidence>
<proteinExistence type="predicted"/>
<sequence>MKKEIYVTFEETLTRTVALTVDSENDIDQQVRQAYQNEQVVLSANDLMNAQYLISTPTTDNGWVEI</sequence>
<gene>
    <name evidence="1" type="ORF">ab3b_01976</name>
</gene>
<dbReference type="PATRIC" id="fig|137591.24.peg.1920"/>
<evidence type="ECO:0000313" key="1">
    <source>
        <dbReference type="EMBL" id="KIU21500.1"/>
    </source>
</evidence>
<comment type="caution">
    <text evidence="1">The sequence shown here is derived from an EMBL/GenBank/DDBJ whole genome shotgun (WGS) entry which is preliminary data.</text>
</comment>
<reference evidence="1 2" key="1">
    <citation type="journal article" date="2015" name="Microbiology (Mosc.)">
        <title>Genomics of the Weissella cibaria species with an examination of its metabolic traits.</title>
        <authorList>
            <person name="Lynch K.M."/>
            <person name="Lucid A."/>
            <person name="Arendt E.K."/>
            <person name="Sleator R.D."/>
            <person name="Lucey B."/>
            <person name="Coffey A."/>
        </authorList>
    </citation>
    <scope>NUCLEOTIDE SEQUENCE [LARGE SCALE GENOMIC DNA]</scope>
    <source>
        <strain evidence="1 2">AB3b</strain>
    </source>
</reference>
<dbReference type="Proteomes" id="UP000032289">
    <property type="component" value="Unassembled WGS sequence"/>
</dbReference>
<dbReference type="AlphaFoldDB" id="A0A0D1LMR2"/>
<dbReference type="RefSeq" id="WP_043941730.1">
    <property type="nucleotide sequence ID" value="NZ_JWHT01000048.1"/>
</dbReference>
<accession>A0A0D1LMR2</accession>
<dbReference type="EMBL" id="JWHT01000048">
    <property type="protein sequence ID" value="KIU21500.1"/>
    <property type="molecule type" value="Genomic_DNA"/>
</dbReference>